<keyword evidence="19 31" id="KW-0863">Zinc-finger</keyword>
<feature type="domain" description="CCHC-type" evidence="34">
    <location>
        <begin position="408"/>
        <end position="423"/>
    </location>
</feature>
<evidence type="ECO:0000256" key="24">
    <source>
        <dbReference type="ARBA" id="ARBA00023046"/>
    </source>
</evidence>
<evidence type="ECO:0000256" key="33">
    <source>
        <dbReference type="SAM" id="MobiDB-lite"/>
    </source>
</evidence>
<dbReference type="SUPFAM" id="SSF47353">
    <property type="entry name" value="Retrovirus capsid dimerization domain-like"/>
    <property type="match status" value="1"/>
</dbReference>
<evidence type="ECO:0000256" key="16">
    <source>
        <dbReference type="ARBA" id="ARBA00022723"/>
    </source>
</evidence>
<dbReference type="Gene3D" id="1.20.5.760">
    <property type="entry name" value="Single helix bin"/>
    <property type="match status" value="1"/>
</dbReference>
<evidence type="ECO:0000313" key="35">
    <source>
        <dbReference type="EMBL" id="AKT77818.1"/>
    </source>
</evidence>
<reference evidence="36" key="1">
    <citation type="submission" date="2015-06" db="EMBL/GenBank/DDBJ databases">
        <title>Breakthrough infections in the HVTN 503/Phambili Phase 2b HIV-1 vaccine efficacy trial.</title>
        <authorList>
            <person name="Hertz T."/>
            <person name="Logan M.G."/>
            <person name="Rolland M."/>
            <person name="Magaret C."/>
            <person name="Rademeyer C."/>
            <person name="Fiore-Gartland A."/>
            <person name="Edlefsen P."/>
            <person name="DeCamp A."/>
            <person name="Ahmed H."/>
            <person name="Ngandu N."/>
            <person name="Larsen B."/>
            <person name="Frahm N."/>
            <person name="Marais J."/>
            <person name="Thebus R."/>
            <person name="Zhao H."/>
            <person name="Stoddard J."/>
            <person name="Konopa P."/>
            <person name="Nariya S."/>
            <person name="Lam A."/>
            <person name="Geraghty D."/>
            <person name="Hural J."/>
            <person name="Corey L."/>
            <person name="Kublin J."/>
            <person name="Gray G."/>
            <person name="McElrath J."/>
            <person name="Mullins J."/>
            <person name="Gilbert P."/>
            <person name="Williamson C."/>
        </authorList>
    </citation>
    <scope>NUCLEOTIDE SEQUENCE [LARGE SCALE GENOMIC DNA]</scope>
</reference>
<gene>
    <name evidence="35" type="primary">gag</name>
</gene>
<feature type="region of interest" description="Disordered" evidence="33">
    <location>
        <begin position="431"/>
        <end position="491"/>
    </location>
</feature>
<name>A0A0K1H9U0_HV1</name>
<keyword evidence="17" id="KW-0677">Repeat</keyword>
<keyword evidence="15" id="KW-0519">Myristate</keyword>
<evidence type="ECO:0000256" key="17">
    <source>
        <dbReference type="ARBA" id="ARBA00022737"/>
    </source>
</evidence>
<dbReference type="Pfam" id="PF19317">
    <property type="entry name" value="Gag_p24_C"/>
    <property type="match status" value="1"/>
</dbReference>
<evidence type="ECO:0000256" key="1">
    <source>
        <dbReference type="ARBA" id="ARBA00004147"/>
    </source>
</evidence>
<dbReference type="FunFam" id="1.10.375.10:FF:000001">
    <property type="entry name" value="Gag polyprotein"/>
    <property type="match status" value="1"/>
</dbReference>
<dbReference type="Gene3D" id="1.10.1200.30">
    <property type="match status" value="1"/>
</dbReference>
<dbReference type="SMART" id="SM00343">
    <property type="entry name" value="ZnF_C2HC"/>
    <property type="match status" value="2"/>
</dbReference>
<evidence type="ECO:0000256" key="12">
    <source>
        <dbReference type="ARBA" id="ARBA00022581"/>
    </source>
</evidence>
<keyword evidence="18" id="KW-0688">Ribosomal frameshifting</keyword>
<dbReference type="GO" id="GO:0003723">
    <property type="term" value="F:RNA binding"/>
    <property type="evidence" value="ECO:0007669"/>
    <property type="project" value="UniProtKB-KW"/>
</dbReference>
<evidence type="ECO:0000256" key="21">
    <source>
        <dbReference type="ARBA" id="ARBA00022844"/>
    </source>
</evidence>
<dbReference type="GO" id="GO:0072494">
    <property type="term" value="C:host multivesicular body"/>
    <property type="evidence" value="ECO:0007669"/>
    <property type="project" value="UniProtKB-SubCell"/>
</dbReference>
<evidence type="ECO:0000256" key="26">
    <source>
        <dbReference type="ARBA" id="ARBA00023136"/>
    </source>
</evidence>
<keyword evidence="25" id="KW-0543">Viral nucleoprotein</keyword>
<dbReference type="PANTHER" id="PTHR40389">
    <property type="entry name" value="ENDOGENOUS RETROVIRUS GROUP K MEMBER 24 GAG POLYPROTEIN-RELATED"/>
    <property type="match status" value="1"/>
</dbReference>
<dbReference type="GO" id="GO:0020002">
    <property type="term" value="C:host cell plasma membrane"/>
    <property type="evidence" value="ECO:0007669"/>
    <property type="project" value="UniProtKB-SubCell"/>
</dbReference>
<keyword evidence="21" id="KW-0946">Virion</keyword>
<keyword evidence="7" id="KW-1187">Viral budding via the host ESCRT complexes</keyword>
<dbReference type="GO" id="GO:0042025">
    <property type="term" value="C:host cell nucleus"/>
    <property type="evidence" value="ECO:0007669"/>
    <property type="project" value="UniProtKB-SubCell"/>
</dbReference>
<dbReference type="GO" id="GO:0019013">
    <property type="term" value="C:viral nucleocapsid"/>
    <property type="evidence" value="ECO:0007669"/>
    <property type="project" value="UniProtKB-KW"/>
</dbReference>
<dbReference type="EMBL" id="KT183254">
    <property type="protein sequence ID" value="AKT77818.1"/>
    <property type="molecule type" value="Genomic_RNA"/>
</dbReference>
<keyword evidence="32" id="KW-0175">Coiled coil</keyword>
<feature type="coiled-coil region" evidence="32">
    <location>
        <begin position="94"/>
        <end position="121"/>
    </location>
</feature>
<dbReference type="PANTHER" id="PTHR40389:SF4">
    <property type="match status" value="1"/>
</dbReference>
<evidence type="ECO:0000256" key="8">
    <source>
        <dbReference type="ARBA" id="ARBA00022511"/>
    </source>
</evidence>
<evidence type="ECO:0000256" key="15">
    <source>
        <dbReference type="ARBA" id="ARBA00022707"/>
    </source>
</evidence>
<dbReference type="Pfam" id="PF00540">
    <property type="entry name" value="Gag_p17"/>
    <property type="match status" value="1"/>
</dbReference>
<keyword evidence="12" id="KW-0945">Host-virus interaction</keyword>
<dbReference type="FunFam" id="4.10.60.10:FF:000001">
    <property type="entry name" value="Gag polyprotein"/>
    <property type="match status" value="1"/>
</dbReference>
<keyword evidence="14" id="KW-1198">Viral budding</keyword>
<evidence type="ECO:0000259" key="34">
    <source>
        <dbReference type="PROSITE" id="PS50158"/>
    </source>
</evidence>
<evidence type="ECO:0000256" key="11">
    <source>
        <dbReference type="ARBA" id="ARBA00022562"/>
    </source>
</evidence>
<evidence type="ECO:0000256" key="25">
    <source>
        <dbReference type="ARBA" id="ARBA00023086"/>
    </source>
</evidence>
<evidence type="ECO:0000256" key="27">
    <source>
        <dbReference type="ARBA" id="ARBA00023200"/>
    </source>
</evidence>
<organism evidence="35 36">
    <name type="scientific">Human immunodeficiency virus type 1</name>
    <name type="common">HIV-1</name>
    <dbReference type="NCBI Taxonomy" id="11676"/>
    <lineage>
        <taxon>Viruses</taxon>
        <taxon>Riboviria</taxon>
        <taxon>Pararnavirae</taxon>
        <taxon>Artverviricota</taxon>
        <taxon>Revtraviricetes</taxon>
        <taxon>Ortervirales</taxon>
        <taxon>Retroviridae</taxon>
        <taxon>Orthoretrovirinae</taxon>
        <taxon>Lentivirus</taxon>
        <taxon>Lentivirus humimdef1</taxon>
    </lineage>
</organism>
<keyword evidence="28" id="KW-0449">Lipoprotein</keyword>
<dbReference type="Gene3D" id="1.10.375.10">
    <property type="entry name" value="Human Immunodeficiency Virus Type 1 Capsid Protein"/>
    <property type="match status" value="1"/>
</dbReference>
<dbReference type="GO" id="GO:0005198">
    <property type="term" value="F:structural molecule activity"/>
    <property type="evidence" value="ECO:0007669"/>
    <property type="project" value="InterPro"/>
</dbReference>
<dbReference type="InterPro" id="IPR001878">
    <property type="entry name" value="Znf_CCHC"/>
</dbReference>
<keyword evidence="10" id="KW-0167">Capsid protein</keyword>
<keyword evidence="26" id="KW-0472">Membrane</keyword>
<dbReference type="Gene3D" id="1.10.150.90">
    <property type="entry name" value="Immunodeficiency lentiviruses, gag gene matrix protein p17"/>
    <property type="match status" value="1"/>
</dbReference>
<evidence type="ECO:0000256" key="7">
    <source>
        <dbReference type="ARBA" id="ARBA00022462"/>
    </source>
</evidence>
<evidence type="ECO:0000256" key="22">
    <source>
        <dbReference type="ARBA" id="ARBA00022870"/>
    </source>
</evidence>
<dbReference type="InterPro" id="IPR014817">
    <property type="entry name" value="Gag_p6"/>
</dbReference>
<keyword evidence="8" id="KW-1032">Host cell membrane</keyword>
<dbReference type="GO" id="GO:0039702">
    <property type="term" value="P:viral budding via host ESCRT complex"/>
    <property type="evidence" value="ECO:0007669"/>
    <property type="project" value="UniProtKB-KW"/>
</dbReference>
<evidence type="ECO:0000256" key="9">
    <source>
        <dbReference type="ARBA" id="ARBA00022553"/>
    </source>
</evidence>
<dbReference type="InterPro" id="IPR050195">
    <property type="entry name" value="Primate_lentivir_Gag_pol-like"/>
</dbReference>
<keyword evidence="22" id="KW-1043">Host membrane</keyword>
<accession>A0A0K1H9U0</accession>
<evidence type="ECO:0000256" key="18">
    <source>
        <dbReference type="ARBA" id="ARBA00022758"/>
    </source>
</evidence>
<evidence type="ECO:0000256" key="19">
    <source>
        <dbReference type="ARBA" id="ARBA00022771"/>
    </source>
</evidence>
<evidence type="ECO:0000256" key="29">
    <source>
        <dbReference type="ARBA" id="ARBA00031060"/>
    </source>
</evidence>
<dbReference type="InterPro" id="IPR010999">
    <property type="entry name" value="Retrovr_matrix"/>
</dbReference>
<keyword evidence="16" id="KW-0479">Metal-binding</keyword>
<keyword evidence="24" id="KW-1039">Host endosome</keyword>
<keyword evidence="23" id="KW-0694">RNA-binding</keyword>
<dbReference type="SUPFAM" id="SSF57756">
    <property type="entry name" value="Retrovirus zinc finger-like domains"/>
    <property type="match status" value="1"/>
</dbReference>
<evidence type="ECO:0000256" key="13">
    <source>
        <dbReference type="ARBA" id="ARBA00022612"/>
    </source>
</evidence>
<dbReference type="FunFam" id="1.10.1200.30:FF:000001">
    <property type="entry name" value="Gag polyprotein"/>
    <property type="match status" value="1"/>
</dbReference>
<dbReference type="Gene3D" id="6.10.250.390">
    <property type="match status" value="1"/>
</dbReference>
<comment type="subcellular location">
    <subcellularLocation>
        <location evidence="3">Host cell membrane</location>
        <topology evidence="3">Lipid-anchor</topology>
    </subcellularLocation>
    <subcellularLocation>
        <location evidence="2">Host cytoplasm</location>
    </subcellularLocation>
    <subcellularLocation>
        <location evidence="4">Host endosome</location>
        <location evidence="4">Host multivesicular body</location>
    </subcellularLocation>
    <subcellularLocation>
        <location evidence="1">Host nucleus</location>
    </subcellularLocation>
    <subcellularLocation>
        <location evidence="30">Virion membrane</location>
        <topology evidence="30">Lipid-anchor</topology>
    </subcellularLocation>
</comment>
<dbReference type="InterPro" id="IPR000071">
    <property type="entry name" value="Lentvrl_matrix_N"/>
</dbReference>
<sequence>MGARASILRGGKLDAWERIKLRPGGKKHYMLKHLVWASRELERFALNPGLLETSEGCKQIIRQLQPALQTGTEELRSLYNTVATLYCVHSNIQVSDTKEALDKIEEEQNKSQQKTQQAKAADGISQNYPIVQNAQGQMVHTPITPRTLNAWVKVIEEKNFSPEVIPMFTALSEGATPQDLNTMLNTVGGHQAAMQMLKDTINEEAAEWDRLHPVHAGPIAPGQMREPRGSDIAGTTSTLQEQIAWMTSNPPIPVGEIYKRWIILGLNKIVRMYSPVSILDIKQGPKEPFRDYVDRFFKTLRAEQATQDVKNWMTDTLLVQNANPDCKTILRALGPGASLEEMMTACQGVGGPSHKARVLAEAMSQANNPHIMMQRNNFKGPKRIIKCFNCGKEGHIAKNCRAPRKKGCWKCGKEGHQMKDCNERQANFLGKIRPSHKGRPGNFLQSRPEPTAPPMESFRFEETPPTPKQEQKDRETLTSLKSLFGSDPLSQ</sequence>
<keyword evidence="9" id="KW-0597">Phosphoprotein</keyword>
<evidence type="ECO:0000256" key="31">
    <source>
        <dbReference type="PROSITE-ProRule" id="PRU00047"/>
    </source>
</evidence>
<dbReference type="InterPro" id="IPR008916">
    <property type="entry name" value="Retrov_capsid_C"/>
</dbReference>
<dbReference type="GO" id="GO:0008270">
    <property type="term" value="F:zinc ion binding"/>
    <property type="evidence" value="ECO:0007669"/>
    <property type="project" value="UniProtKB-KW"/>
</dbReference>
<dbReference type="Gene3D" id="4.10.60.10">
    <property type="entry name" value="Zinc finger, CCHC-type"/>
    <property type="match status" value="1"/>
</dbReference>
<evidence type="ECO:0000256" key="6">
    <source>
        <dbReference type="ARBA" id="ARBA00019628"/>
    </source>
</evidence>
<dbReference type="PROSITE" id="PS50158">
    <property type="entry name" value="ZF_CCHC"/>
    <property type="match status" value="2"/>
</dbReference>
<evidence type="ECO:0000256" key="5">
    <source>
        <dbReference type="ARBA" id="ARBA00008364"/>
    </source>
</evidence>
<evidence type="ECO:0000256" key="23">
    <source>
        <dbReference type="ARBA" id="ARBA00022884"/>
    </source>
</evidence>
<feature type="domain" description="CCHC-type" evidence="34">
    <location>
        <begin position="386"/>
        <end position="401"/>
    </location>
</feature>
<dbReference type="InterPro" id="IPR012344">
    <property type="entry name" value="Matrix_HIV/RSV_N"/>
</dbReference>
<dbReference type="InterPro" id="IPR036875">
    <property type="entry name" value="Znf_CCHC_sf"/>
</dbReference>
<dbReference type="Proteomes" id="UP000148626">
    <property type="component" value="Genome"/>
</dbReference>
<dbReference type="SUPFAM" id="SSF47943">
    <property type="entry name" value="Retrovirus capsid protein, N-terminal core domain"/>
    <property type="match status" value="1"/>
</dbReference>
<keyword evidence="20" id="KW-0862">Zinc</keyword>
<dbReference type="GO" id="GO:0075523">
    <property type="term" value="P:viral translational frameshifting"/>
    <property type="evidence" value="ECO:0007669"/>
    <property type="project" value="UniProtKB-KW"/>
</dbReference>
<evidence type="ECO:0000256" key="20">
    <source>
        <dbReference type="ARBA" id="ARBA00022833"/>
    </source>
</evidence>
<protein>
    <recommendedName>
        <fullName evidence="6">Gag polyprotein</fullName>
    </recommendedName>
    <alternativeName>
        <fullName evidence="29">Pr55Gag</fullName>
    </alternativeName>
</protein>
<keyword evidence="13" id="KW-1188">Viral release from host cell</keyword>
<keyword evidence="11" id="KW-1048">Host nucleus</keyword>
<evidence type="ECO:0000256" key="4">
    <source>
        <dbReference type="ARBA" id="ARBA00004560"/>
    </source>
</evidence>
<evidence type="ECO:0000256" key="14">
    <source>
        <dbReference type="ARBA" id="ARBA00022637"/>
    </source>
</evidence>
<evidence type="ECO:0000256" key="3">
    <source>
        <dbReference type="ARBA" id="ARBA00004425"/>
    </source>
</evidence>
<dbReference type="PRINTS" id="PR00234">
    <property type="entry name" value="HIV1MATRIX"/>
</dbReference>
<organismHost>
    <name type="scientific">Homo sapiens</name>
    <name type="common">Human</name>
    <dbReference type="NCBI Taxonomy" id="9606"/>
</organismHost>
<dbReference type="InterPro" id="IPR045345">
    <property type="entry name" value="Gag_p24_C"/>
</dbReference>
<evidence type="ECO:0000313" key="36">
    <source>
        <dbReference type="Proteomes" id="UP000148626"/>
    </source>
</evidence>
<dbReference type="SUPFAM" id="SSF47836">
    <property type="entry name" value="Retroviral matrix proteins"/>
    <property type="match status" value="1"/>
</dbReference>
<proteinExistence type="inferred from homology"/>
<evidence type="ECO:0000256" key="10">
    <source>
        <dbReference type="ARBA" id="ARBA00022561"/>
    </source>
</evidence>
<dbReference type="InterPro" id="IPR008919">
    <property type="entry name" value="Retrov_capsid_N"/>
</dbReference>
<evidence type="ECO:0000256" key="30">
    <source>
        <dbReference type="ARBA" id="ARBA00037826"/>
    </source>
</evidence>
<dbReference type="GO" id="GO:0055036">
    <property type="term" value="C:virion membrane"/>
    <property type="evidence" value="ECO:0007669"/>
    <property type="project" value="UniProtKB-SubCell"/>
</dbReference>
<evidence type="ECO:0000256" key="28">
    <source>
        <dbReference type="ARBA" id="ARBA00023288"/>
    </source>
</evidence>
<comment type="similarity">
    <text evidence="5">Belongs to the primate lentivirus group gag polyprotein family.</text>
</comment>
<dbReference type="Pfam" id="PF00098">
    <property type="entry name" value="zf-CCHC"/>
    <property type="match status" value="2"/>
</dbReference>
<evidence type="ECO:0000256" key="32">
    <source>
        <dbReference type="SAM" id="Coils"/>
    </source>
</evidence>
<keyword evidence="27" id="KW-1035">Host cytoplasm</keyword>
<evidence type="ECO:0000256" key="2">
    <source>
        <dbReference type="ARBA" id="ARBA00004192"/>
    </source>
</evidence>
<dbReference type="Pfam" id="PF08705">
    <property type="entry name" value="Gag_p6"/>
    <property type="match status" value="1"/>
</dbReference>